<accession>A0A345VM63</accession>
<protein>
    <recommendedName>
        <fullName evidence="1">Polysaccharide pyruvyl transferase domain-containing protein</fullName>
    </recommendedName>
</protein>
<dbReference type="AlphaFoldDB" id="A0A345VM63"/>
<sequence>MTKFALFTYNTGNIGDDIQSLAARRFLPRVDYMINRDFMNDFVADTDEKIKLIMNGWYSHQPKNFPLVNKQIEPLVTSVYIDDSVKQDFASAENQAFFKRFSPIGARSADTQRYFTDQGIDSYLSSCLTLTLKRDPKIKKGDFILALDVPNEVFDKVQRESKVPVIRMSADVIHRYMGGERRLKVAEYYLYLYQSAQFVITTRLHGTLPCLALETPVLNLEVEGFEPGRFEGLRELAHHMTVSEFLTSDFDVNNPPKNPKAYRTVRQQLVRRCKAFTGFDDQRGFLQGKSIEGLFSDPDLIQSLVTGLWSGQQYWGVVKYK</sequence>
<dbReference type="Proteomes" id="UP000255411">
    <property type="component" value="Chromosome"/>
</dbReference>
<reference evidence="2 3" key="1">
    <citation type="submission" date="2017-07" db="EMBL/GenBank/DDBJ databases">
        <title>Streptococcus pluranimalium as cause of bovine abortion.</title>
        <authorList>
            <person name="Rodriguez Campos S."/>
            <person name="Gobeli Brawand S."/>
            <person name="Brodard I."/>
            <person name="Rychener L."/>
            <person name="Perreten V."/>
        </authorList>
    </citation>
    <scope>NUCLEOTIDE SEQUENCE [LARGE SCALE GENOMIC DNA]</scope>
    <source>
        <strain evidence="2 3">14A0014</strain>
    </source>
</reference>
<dbReference type="RefSeq" id="WP_115130795.1">
    <property type="nucleotide sequence ID" value="NZ_CP022601.1"/>
</dbReference>
<organism evidence="2 3">
    <name type="scientific">Streptococcus pluranimalium</name>
    <dbReference type="NCBI Taxonomy" id="82348"/>
    <lineage>
        <taxon>Bacteria</taxon>
        <taxon>Bacillati</taxon>
        <taxon>Bacillota</taxon>
        <taxon>Bacilli</taxon>
        <taxon>Lactobacillales</taxon>
        <taxon>Streptococcaceae</taxon>
        <taxon>Streptococcus</taxon>
    </lineage>
</organism>
<proteinExistence type="predicted"/>
<dbReference type="EMBL" id="CP022601">
    <property type="protein sequence ID" value="AXJ13815.1"/>
    <property type="molecule type" value="Genomic_DNA"/>
</dbReference>
<gene>
    <name evidence="2" type="ORF">Sp14A_19270</name>
</gene>
<evidence type="ECO:0000259" key="1">
    <source>
        <dbReference type="Pfam" id="PF04230"/>
    </source>
</evidence>
<evidence type="ECO:0000313" key="3">
    <source>
        <dbReference type="Proteomes" id="UP000255411"/>
    </source>
</evidence>
<evidence type="ECO:0000313" key="2">
    <source>
        <dbReference type="EMBL" id="AXJ13815.1"/>
    </source>
</evidence>
<feature type="domain" description="Polysaccharide pyruvyl transferase" evidence="1">
    <location>
        <begin position="13"/>
        <end position="221"/>
    </location>
</feature>
<dbReference type="InterPro" id="IPR007345">
    <property type="entry name" value="Polysacch_pyruvyl_Trfase"/>
</dbReference>
<dbReference type="Pfam" id="PF04230">
    <property type="entry name" value="PS_pyruv_trans"/>
    <property type="match status" value="1"/>
</dbReference>
<name>A0A345VM63_9STRE</name>